<keyword evidence="6 8" id="KW-0057">Aromatic amino acid biosynthesis</keyword>
<name>A0AAU7FAB9_9NEIS</name>
<feature type="binding site" evidence="8">
    <location>
        <position position="109"/>
    </location>
    <ligand>
        <name>shikimate</name>
        <dbReference type="ChEBI" id="CHEBI:36208"/>
    </ligand>
</feature>
<feature type="domain" description="Shikimate dehydrogenase substrate binding N-terminal" evidence="10">
    <location>
        <begin position="8"/>
        <end position="95"/>
    </location>
</feature>
<comment type="function">
    <text evidence="8">Involved in the biosynthesis of the chorismate, which leads to the biosynthesis of aromatic amino acids. Catalyzes the reversible NADPH linked reduction of 3-dehydroshikimate (DHSA) to yield shikimate (SA).</text>
</comment>
<evidence type="ECO:0000259" key="11">
    <source>
        <dbReference type="Pfam" id="PF18317"/>
    </source>
</evidence>
<protein>
    <recommendedName>
        <fullName evidence="2 8">Shikimate dehydrogenase (NADP(+))</fullName>
        <shortName evidence="8">SDH</shortName>
        <ecNumber evidence="2 8">1.1.1.25</ecNumber>
    </recommendedName>
</protein>
<evidence type="ECO:0000256" key="4">
    <source>
        <dbReference type="ARBA" id="ARBA00022857"/>
    </source>
</evidence>
<accession>A0AAU7FAB9</accession>
<dbReference type="FunFam" id="3.40.50.10860:FF:000006">
    <property type="entry name" value="Shikimate dehydrogenase (NADP(+))"/>
    <property type="match status" value="1"/>
</dbReference>
<dbReference type="RefSeq" id="WP_348945087.1">
    <property type="nucleotide sequence ID" value="NZ_CP157355.1"/>
</dbReference>
<dbReference type="SUPFAM" id="SSF51735">
    <property type="entry name" value="NAD(P)-binding Rossmann-fold domains"/>
    <property type="match status" value="1"/>
</dbReference>
<dbReference type="SUPFAM" id="SSF53223">
    <property type="entry name" value="Aminoacid dehydrogenase-like, N-terminal domain"/>
    <property type="match status" value="1"/>
</dbReference>
<keyword evidence="4 8" id="KW-0521">NADP</keyword>
<dbReference type="Pfam" id="PF01488">
    <property type="entry name" value="Shikimate_DH"/>
    <property type="match status" value="1"/>
</dbReference>
<comment type="pathway">
    <text evidence="1 8">Metabolic intermediate biosynthesis; chorismate biosynthesis; chorismate from D-erythrose 4-phosphate and phosphoenolpyruvate: step 4/7.</text>
</comment>
<keyword evidence="3 8" id="KW-0028">Amino-acid biosynthesis</keyword>
<dbReference type="GO" id="GO:0050661">
    <property type="term" value="F:NADP binding"/>
    <property type="evidence" value="ECO:0007669"/>
    <property type="project" value="InterPro"/>
</dbReference>
<feature type="binding site" evidence="8">
    <location>
        <position position="84"/>
    </location>
    <ligand>
        <name>NADP(+)</name>
        <dbReference type="ChEBI" id="CHEBI:58349"/>
    </ligand>
</feature>
<feature type="binding site" evidence="8">
    <location>
        <position position="252"/>
    </location>
    <ligand>
        <name>shikimate</name>
        <dbReference type="ChEBI" id="CHEBI:36208"/>
    </ligand>
</feature>
<dbReference type="GO" id="GO:0009423">
    <property type="term" value="P:chorismate biosynthetic process"/>
    <property type="evidence" value="ECO:0007669"/>
    <property type="project" value="UniProtKB-UniRule"/>
</dbReference>
<proteinExistence type="inferred from homology"/>
<feature type="binding site" evidence="8">
    <location>
        <position position="68"/>
    </location>
    <ligand>
        <name>shikimate</name>
        <dbReference type="ChEBI" id="CHEBI:36208"/>
    </ligand>
</feature>
<keyword evidence="5 8" id="KW-0560">Oxidoreductase</keyword>
<dbReference type="NCBIfam" id="NF001310">
    <property type="entry name" value="PRK00258.1-2"/>
    <property type="match status" value="1"/>
</dbReference>
<evidence type="ECO:0000256" key="5">
    <source>
        <dbReference type="ARBA" id="ARBA00023002"/>
    </source>
</evidence>
<feature type="binding site" evidence="8">
    <location>
        <begin position="16"/>
        <end position="18"/>
    </location>
    <ligand>
        <name>shikimate</name>
        <dbReference type="ChEBI" id="CHEBI:36208"/>
    </ligand>
</feature>
<dbReference type="InterPro" id="IPR036291">
    <property type="entry name" value="NAD(P)-bd_dom_sf"/>
</dbReference>
<evidence type="ECO:0000259" key="10">
    <source>
        <dbReference type="Pfam" id="PF08501"/>
    </source>
</evidence>
<evidence type="ECO:0000256" key="3">
    <source>
        <dbReference type="ARBA" id="ARBA00022605"/>
    </source>
</evidence>
<feature type="binding site" evidence="8">
    <location>
        <position position="93"/>
    </location>
    <ligand>
        <name>shikimate</name>
        <dbReference type="ChEBI" id="CHEBI:36208"/>
    </ligand>
</feature>
<dbReference type="NCBIfam" id="TIGR00507">
    <property type="entry name" value="aroE"/>
    <property type="match status" value="1"/>
</dbReference>
<dbReference type="GO" id="GO:0009073">
    <property type="term" value="P:aromatic amino acid family biosynthetic process"/>
    <property type="evidence" value="ECO:0007669"/>
    <property type="project" value="UniProtKB-KW"/>
</dbReference>
<dbReference type="InterPro" id="IPR046346">
    <property type="entry name" value="Aminoacid_DH-like_N_sf"/>
</dbReference>
<dbReference type="CDD" id="cd01065">
    <property type="entry name" value="NAD_bind_Shikimate_DH"/>
    <property type="match status" value="1"/>
</dbReference>
<dbReference type="GO" id="GO:0004764">
    <property type="term" value="F:shikimate 3-dehydrogenase (NADP+) activity"/>
    <property type="evidence" value="ECO:0007669"/>
    <property type="project" value="UniProtKB-UniRule"/>
</dbReference>
<evidence type="ECO:0000259" key="9">
    <source>
        <dbReference type="Pfam" id="PF01488"/>
    </source>
</evidence>
<dbReference type="Pfam" id="PF08501">
    <property type="entry name" value="Shikimate_dh_N"/>
    <property type="match status" value="1"/>
</dbReference>
<evidence type="ECO:0000313" key="12">
    <source>
        <dbReference type="EMBL" id="XBM00751.1"/>
    </source>
</evidence>
<dbReference type="PANTHER" id="PTHR21089">
    <property type="entry name" value="SHIKIMATE DEHYDROGENASE"/>
    <property type="match status" value="1"/>
</dbReference>
<dbReference type="InterPro" id="IPR022893">
    <property type="entry name" value="Shikimate_DH_fam"/>
</dbReference>
<organism evidence="12">
    <name type="scientific">Chitinibacter mangrovi</name>
    <dbReference type="NCBI Taxonomy" id="3153927"/>
    <lineage>
        <taxon>Bacteria</taxon>
        <taxon>Pseudomonadati</taxon>
        <taxon>Pseudomonadota</taxon>
        <taxon>Betaproteobacteria</taxon>
        <taxon>Neisseriales</taxon>
        <taxon>Chitinibacteraceae</taxon>
        <taxon>Chitinibacter</taxon>
    </lineage>
</organism>
<dbReference type="Gene3D" id="3.40.50.10860">
    <property type="entry name" value="Leucine Dehydrogenase, chain A, domain 1"/>
    <property type="match status" value="1"/>
</dbReference>
<feature type="binding site" evidence="8">
    <location>
        <position position="245"/>
    </location>
    <ligand>
        <name>NADP(+)</name>
        <dbReference type="ChEBI" id="CHEBI:58349"/>
    </ligand>
</feature>
<dbReference type="InterPro" id="IPR013708">
    <property type="entry name" value="Shikimate_DH-bd_N"/>
</dbReference>
<comment type="catalytic activity">
    <reaction evidence="7 8">
        <text>shikimate + NADP(+) = 3-dehydroshikimate + NADPH + H(+)</text>
        <dbReference type="Rhea" id="RHEA:17737"/>
        <dbReference type="ChEBI" id="CHEBI:15378"/>
        <dbReference type="ChEBI" id="CHEBI:16630"/>
        <dbReference type="ChEBI" id="CHEBI:36208"/>
        <dbReference type="ChEBI" id="CHEBI:57783"/>
        <dbReference type="ChEBI" id="CHEBI:58349"/>
        <dbReference type="EC" id="1.1.1.25"/>
    </reaction>
</comment>
<reference evidence="12" key="1">
    <citation type="submission" date="2024-05" db="EMBL/GenBank/DDBJ databases">
        <authorList>
            <person name="Yang L."/>
            <person name="Pan L."/>
        </authorList>
    </citation>
    <scope>NUCLEOTIDE SEQUENCE</scope>
    <source>
        <strain evidence="12">FCG-7</strain>
    </source>
</reference>
<dbReference type="PANTHER" id="PTHR21089:SF1">
    <property type="entry name" value="BIFUNCTIONAL 3-DEHYDROQUINATE DEHYDRATASE_SHIKIMATE DEHYDROGENASE, CHLOROPLASTIC"/>
    <property type="match status" value="1"/>
</dbReference>
<feature type="active site" description="Proton acceptor" evidence="8">
    <location>
        <position position="72"/>
    </location>
</feature>
<dbReference type="Pfam" id="PF18317">
    <property type="entry name" value="SDH_C"/>
    <property type="match status" value="1"/>
</dbReference>
<dbReference type="InterPro" id="IPR006151">
    <property type="entry name" value="Shikm_DH/Glu-tRNA_Rdtase"/>
</dbReference>
<sequence length="278" mass="29400">MTQATYVVIGNPIAHSKSPQIHAAFAAQFAGHPVVEGFSYERLLAPLDGFAVSVNDFAAAGGRGANVTVPFKEEAFRLASTLSERAQAAGAVNTLQLQSDGSWLGDNTDGAGLVADVLRHTDIRGRRILLLGAGGAARGVILPLLAQPPASLTLANRTLSKAQNLIEHFQRNTPIPLQACEYTAISGQFDLIINATSASLGGERLPIADSVFAPGALAYDMMYGKDETPFLAQVREAGVTQRVDGLGMLVGQAAEAFHVWTGLRPDVAPVLDWMRTQL</sequence>
<dbReference type="GO" id="GO:0008652">
    <property type="term" value="P:amino acid biosynthetic process"/>
    <property type="evidence" value="ECO:0007669"/>
    <property type="project" value="UniProtKB-KW"/>
</dbReference>
<dbReference type="GO" id="GO:0019632">
    <property type="term" value="P:shikimate metabolic process"/>
    <property type="evidence" value="ECO:0007669"/>
    <property type="project" value="InterPro"/>
</dbReference>
<feature type="binding site" evidence="8">
    <location>
        <position position="223"/>
    </location>
    <ligand>
        <name>shikimate</name>
        <dbReference type="ChEBI" id="CHEBI:36208"/>
    </ligand>
</feature>
<evidence type="ECO:0000256" key="1">
    <source>
        <dbReference type="ARBA" id="ARBA00004871"/>
    </source>
</evidence>
<feature type="binding site" evidence="8">
    <location>
        <begin position="156"/>
        <end position="161"/>
    </location>
    <ligand>
        <name>NADP(+)</name>
        <dbReference type="ChEBI" id="CHEBI:58349"/>
    </ligand>
</feature>
<dbReference type="InterPro" id="IPR041121">
    <property type="entry name" value="SDH_C"/>
</dbReference>
<feature type="binding site" evidence="8">
    <location>
        <position position="221"/>
    </location>
    <ligand>
        <name>NADP(+)</name>
        <dbReference type="ChEBI" id="CHEBI:58349"/>
    </ligand>
</feature>
<gene>
    <name evidence="8 12" type="primary">aroE</name>
    <name evidence="12" type="ORF">ABHF33_00265</name>
</gene>
<feature type="domain" description="Quinate/shikimate 5-dehydrogenase/glutamyl-tRNA reductase" evidence="9">
    <location>
        <begin position="122"/>
        <end position="199"/>
    </location>
</feature>
<dbReference type="KEGG" id="cmav:ABHF33_00265"/>
<dbReference type="AlphaFoldDB" id="A0AAU7FAB9"/>
<dbReference type="Gene3D" id="3.40.50.720">
    <property type="entry name" value="NAD(P)-binding Rossmann-like Domain"/>
    <property type="match status" value="1"/>
</dbReference>
<feature type="domain" description="SDH C-terminal" evidence="11">
    <location>
        <begin position="245"/>
        <end position="271"/>
    </location>
</feature>
<dbReference type="InterPro" id="IPR011342">
    <property type="entry name" value="Shikimate_DH"/>
</dbReference>
<evidence type="ECO:0000256" key="2">
    <source>
        <dbReference type="ARBA" id="ARBA00012962"/>
    </source>
</evidence>
<feature type="binding site" evidence="8">
    <location>
        <begin position="132"/>
        <end position="136"/>
    </location>
    <ligand>
        <name>NADP(+)</name>
        <dbReference type="ChEBI" id="CHEBI:58349"/>
    </ligand>
</feature>
<evidence type="ECO:0000256" key="7">
    <source>
        <dbReference type="ARBA" id="ARBA00049442"/>
    </source>
</evidence>
<comment type="similarity">
    <text evidence="8">Belongs to the shikimate dehydrogenase family.</text>
</comment>
<dbReference type="EC" id="1.1.1.25" evidence="2 8"/>
<dbReference type="EMBL" id="CP157355">
    <property type="protein sequence ID" value="XBM00751.1"/>
    <property type="molecule type" value="Genomic_DNA"/>
</dbReference>
<evidence type="ECO:0000256" key="8">
    <source>
        <dbReference type="HAMAP-Rule" id="MF_00222"/>
    </source>
</evidence>
<comment type="subunit">
    <text evidence="8">Homodimer.</text>
</comment>
<dbReference type="GO" id="GO:0005829">
    <property type="term" value="C:cytosol"/>
    <property type="evidence" value="ECO:0007669"/>
    <property type="project" value="TreeGrafter"/>
</dbReference>
<evidence type="ECO:0000256" key="6">
    <source>
        <dbReference type="ARBA" id="ARBA00023141"/>
    </source>
</evidence>
<dbReference type="HAMAP" id="MF_00222">
    <property type="entry name" value="Shikimate_DH_AroE"/>
    <property type="match status" value="1"/>
</dbReference>